<name>A0A7S0ZSZ2_NOCSC</name>
<protein>
    <submittedName>
        <fullName evidence="1">Uncharacterized protein</fullName>
    </submittedName>
</protein>
<gene>
    <name evidence="1" type="ORF">NSCI0253_LOCUS5664</name>
</gene>
<accession>A0A7S0ZSZ2</accession>
<reference evidence="1" key="1">
    <citation type="submission" date="2021-01" db="EMBL/GenBank/DDBJ databases">
        <authorList>
            <person name="Corre E."/>
            <person name="Pelletier E."/>
            <person name="Niang G."/>
            <person name="Scheremetjew M."/>
            <person name="Finn R."/>
            <person name="Kale V."/>
            <person name="Holt S."/>
            <person name="Cochrane G."/>
            <person name="Meng A."/>
            <person name="Brown T."/>
            <person name="Cohen L."/>
        </authorList>
    </citation>
    <scope>NUCLEOTIDE SEQUENCE</scope>
</reference>
<organism evidence="1">
    <name type="scientific">Noctiluca scintillans</name>
    <name type="common">Sea sparkle</name>
    <name type="synonym">Red tide dinoflagellate</name>
    <dbReference type="NCBI Taxonomy" id="2966"/>
    <lineage>
        <taxon>Eukaryota</taxon>
        <taxon>Sar</taxon>
        <taxon>Alveolata</taxon>
        <taxon>Dinophyceae</taxon>
        <taxon>Noctilucales</taxon>
        <taxon>Noctilucaceae</taxon>
        <taxon>Noctiluca</taxon>
    </lineage>
</organism>
<dbReference type="EMBL" id="HBFQ01008074">
    <property type="protein sequence ID" value="CAD8831317.1"/>
    <property type="molecule type" value="Transcribed_RNA"/>
</dbReference>
<sequence>MTRGRVADGVEAIRRASRRASVSLTKKRKSEFDEGNGKMVADIVAEVLNDLATHDPELLKHISTGKTRTGALMTFVRACLLHNAVPCDRHAGIQQKAVEALTPDLLSALLHLREEQRDVRPALLRELLEKDQQKSSKRHRSVSTSKLCLLRHWIHVQVQSVSGCQRER</sequence>
<proteinExistence type="predicted"/>
<dbReference type="AlphaFoldDB" id="A0A7S0ZSZ2"/>
<evidence type="ECO:0000313" key="1">
    <source>
        <dbReference type="EMBL" id="CAD8831317.1"/>
    </source>
</evidence>